<protein>
    <submittedName>
        <fullName evidence="1">Uncharacterized protein</fullName>
    </submittedName>
</protein>
<evidence type="ECO:0000313" key="1">
    <source>
        <dbReference type="EMBL" id="MEP1061359.1"/>
    </source>
</evidence>
<keyword evidence="2" id="KW-1185">Reference proteome</keyword>
<dbReference type="Proteomes" id="UP001476950">
    <property type="component" value="Unassembled WGS sequence"/>
</dbReference>
<dbReference type="RefSeq" id="WP_190449727.1">
    <property type="nucleotide sequence ID" value="NZ_JAMPLM010000032.1"/>
</dbReference>
<accession>A0ABV0KQ52</accession>
<name>A0ABV0KQ52_9CYAN</name>
<evidence type="ECO:0000313" key="2">
    <source>
        <dbReference type="Proteomes" id="UP001476950"/>
    </source>
</evidence>
<reference evidence="1 2" key="1">
    <citation type="submission" date="2022-04" db="EMBL/GenBank/DDBJ databases">
        <title>Positive selection, recombination, and allopatry shape intraspecific diversity of widespread and dominant cyanobacteria.</title>
        <authorList>
            <person name="Wei J."/>
            <person name="Shu W."/>
            <person name="Hu C."/>
        </authorList>
    </citation>
    <scope>NUCLEOTIDE SEQUENCE [LARGE SCALE GENOMIC DNA]</scope>
    <source>
        <strain evidence="1 2">AS-A4</strain>
    </source>
</reference>
<comment type="caution">
    <text evidence="1">The sequence shown here is derived from an EMBL/GenBank/DDBJ whole genome shotgun (WGS) entry which is preliminary data.</text>
</comment>
<organism evidence="1 2">
    <name type="scientific">Stenomitos frigidus AS-A4</name>
    <dbReference type="NCBI Taxonomy" id="2933935"/>
    <lineage>
        <taxon>Bacteria</taxon>
        <taxon>Bacillati</taxon>
        <taxon>Cyanobacteriota</taxon>
        <taxon>Cyanophyceae</taxon>
        <taxon>Leptolyngbyales</taxon>
        <taxon>Leptolyngbyaceae</taxon>
        <taxon>Stenomitos</taxon>
    </lineage>
</organism>
<proteinExistence type="predicted"/>
<gene>
    <name evidence="1" type="ORF">NDI38_23290</name>
</gene>
<dbReference type="EMBL" id="JAMPLM010000032">
    <property type="protein sequence ID" value="MEP1061359.1"/>
    <property type="molecule type" value="Genomic_DNA"/>
</dbReference>
<sequence>MNTVFLESPFGAVCITFHSETSCVANLWEAPNLIVNQVAVEGLLQFRRISHTWQ</sequence>